<dbReference type="EMBL" id="BSSU01000007">
    <property type="protein sequence ID" value="GLX82144.1"/>
    <property type="molecule type" value="Genomic_DNA"/>
</dbReference>
<evidence type="ECO:0000313" key="2">
    <source>
        <dbReference type="Proteomes" id="UP001157133"/>
    </source>
</evidence>
<evidence type="ECO:0000313" key="1">
    <source>
        <dbReference type="EMBL" id="GLX82144.1"/>
    </source>
</evidence>
<sequence length="110" mass="12314">MSLTDLKKSAVKRKDAKKAVNVDDFIEDALNYAKGKPQVVSASSSASIAVKKVKKNYRHATFTLNEQAINQLQYLADETKLAKSHIIRILLDSDEDKTLKAKLIQLLKKD</sequence>
<accession>A0ABQ6H3Q9</accession>
<gene>
    <name evidence="1" type="ORF">theurythT_15960</name>
</gene>
<comment type="caution">
    <text evidence="1">The sequence shown here is derived from an EMBL/GenBank/DDBJ whole genome shotgun (WGS) entry which is preliminary data.</text>
</comment>
<dbReference type="Proteomes" id="UP001157133">
    <property type="component" value="Unassembled WGS sequence"/>
</dbReference>
<protein>
    <submittedName>
        <fullName evidence="1">Replication protein RepA</fullName>
    </submittedName>
</protein>
<reference evidence="1 2" key="1">
    <citation type="submission" date="2023-03" db="EMBL/GenBank/DDBJ databases">
        <title>Draft genome sequence of Thalassotalea eurytherma JCM 18482T.</title>
        <authorList>
            <person name="Sawabe T."/>
        </authorList>
    </citation>
    <scope>NUCLEOTIDE SEQUENCE [LARGE SCALE GENOMIC DNA]</scope>
    <source>
        <strain evidence="1 2">JCM 18482</strain>
    </source>
</reference>
<name>A0ABQ6H3Q9_9GAMM</name>
<keyword evidence="2" id="KW-1185">Reference proteome</keyword>
<organism evidence="1 2">
    <name type="scientific">Thalassotalea eurytherma</name>
    <dbReference type="NCBI Taxonomy" id="1144278"/>
    <lineage>
        <taxon>Bacteria</taxon>
        <taxon>Pseudomonadati</taxon>
        <taxon>Pseudomonadota</taxon>
        <taxon>Gammaproteobacteria</taxon>
        <taxon>Alteromonadales</taxon>
        <taxon>Colwelliaceae</taxon>
        <taxon>Thalassotalea</taxon>
    </lineage>
</organism>
<proteinExistence type="predicted"/>
<dbReference type="RefSeq" id="WP_284207501.1">
    <property type="nucleotide sequence ID" value="NZ_BSSU01000007.1"/>
</dbReference>